<organism evidence="1">
    <name type="scientific">Oryza meridionalis</name>
    <dbReference type="NCBI Taxonomy" id="40149"/>
    <lineage>
        <taxon>Eukaryota</taxon>
        <taxon>Viridiplantae</taxon>
        <taxon>Streptophyta</taxon>
        <taxon>Embryophyta</taxon>
        <taxon>Tracheophyta</taxon>
        <taxon>Spermatophyta</taxon>
        <taxon>Magnoliopsida</taxon>
        <taxon>Liliopsida</taxon>
        <taxon>Poales</taxon>
        <taxon>Poaceae</taxon>
        <taxon>BOP clade</taxon>
        <taxon>Oryzoideae</taxon>
        <taxon>Oryzeae</taxon>
        <taxon>Oryzinae</taxon>
        <taxon>Oryza</taxon>
    </lineage>
</organism>
<proteinExistence type="predicted"/>
<dbReference type="HOGENOM" id="CLU_2816776_0_0_1"/>
<reference evidence="1" key="2">
    <citation type="submission" date="2018-05" db="EMBL/GenBank/DDBJ databases">
        <title>OmerRS3 (Oryza meridionalis Reference Sequence Version 3).</title>
        <authorList>
            <person name="Zhang J."/>
            <person name="Kudrna D."/>
            <person name="Lee S."/>
            <person name="Talag J."/>
            <person name="Welchert J."/>
            <person name="Wing R.A."/>
        </authorList>
    </citation>
    <scope>NUCLEOTIDE SEQUENCE [LARGE SCALE GENOMIC DNA]</scope>
    <source>
        <strain evidence="1">cv. OR44</strain>
    </source>
</reference>
<accession>A0A0E0E5B4</accession>
<evidence type="ECO:0000313" key="1">
    <source>
        <dbReference type="EnsemblPlants" id="OMERI06G24890.1"/>
    </source>
</evidence>
<reference evidence="1" key="1">
    <citation type="submission" date="2015-04" db="UniProtKB">
        <authorList>
            <consortium name="EnsemblPlants"/>
        </authorList>
    </citation>
    <scope>IDENTIFICATION</scope>
</reference>
<dbReference type="AlphaFoldDB" id="A0A0E0E5B4"/>
<dbReference type="Proteomes" id="UP000008021">
    <property type="component" value="Chromosome 6"/>
</dbReference>
<sequence length="67" mass="7759">MDGWMMEMVLDAAPSSAWRLLGLKMSVKQGLNARPYVRDRQLLQDFSWPLRQRGHEDLVSVDRKKGS</sequence>
<dbReference type="Gramene" id="OMERI06G24890.1">
    <property type="protein sequence ID" value="OMERI06G24890.1"/>
    <property type="gene ID" value="OMERI06G24890"/>
</dbReference>
<dbReference type="EnsemblPlants" id="OMERI06G24890.1">
    <property type="protein sequence ID" value="OMERI06G24890.1"/>
    <property type="gene ID" value="OMERI06G24890"/>
</dbReference>
<evidence type="ECO:0000313" key="2">
    <source>
        <dbReference type="Proteomes" id="UP000008021"/>
    </source>
</evidence>
<name>A0A0E0E5B4_9ORYZ</name>
<keyword evidence="2" id="KW-1185">Reference proteome</keyword>
<protein>
    <submittedName>
        <fullName evidence="1">Uncharacterized protein</fullName>
    </submittedName>
</protein>